<dbReference type="PROSITE" id="PS00108">
    <property type="entry name" value="PROTEIN_KINASE_ST"/>
    <property type="match status" value="1"/>
</dbReference>
<gene>
    <name evidence="3" type="ORF">F53441_11999</name>
</gene>
<dbReference type="GO" id="GO:0004672">
    <property type="term" value="F:protein kinase activity"/>
    <property type="evidence" value="ECO:0007669"/>
    <property type="project" value="InterPro"/>
</dbReference>
<dbReference type="CDD" id="cd00180">
    <property type="entry name" value="PKc"/>
    <property type="match status" value="1"/>
</dbReference>
<dbReference type="Pfam" id="PF00069">
    <property type="entry name" value="Pkinase"/>
    <property type="match status" value="1"/>
</dbReference>
<evidence type="ECO:0000313" key="4">
    <source>
        <dbReference type="Proteomes" id="UP000605986"/>
    </source>
</evidence>
<reference evidence="3" key="1">
    <citation type="submission" date="2020-01" db="EMBL/GenBank/DDBJ databases">
        <title>Identification and distribution of gene clusters putatively required for synthesis of sphingolipid metabolism inhibitors in phylogenetically diverse species of the filamentous fungus Fusarium.</title>
        <authorList>
            <person name="Kim H.-S."/>
            <person name="Busman M."/>
            <person name="Brown D.W."/>
            <person name="Divon H."/>
            <person name="Uhlig S."/>
            <person name="Proctor R.H."/>
        </authorList>
    </citation>
    <scope>NUCLEOTIDE SEQUENCE</scope>
    <source>
        <strain evidence="3">NRRL 53441</strain>
    </source>
</reference>
<evidence type="ECO:0000259" key="2">
    <source>
        <dbReference type="PROSITE" id="PS50011"/>
    </source>
</evidence>
<dbReference type="InterPro" id="IPR011009">
    <property type="entry name" value="Kinase-like_dom_sf"/>
</dbReference>
<feature type="domain" description="Protein kinase" evidence="2">
    <location>
        <begin position="194"/>
        <end position="521"/>
    </location>
</feature>
<accession>A0A8H4JZ08</accession>
<proteinExistence type="predicted"/>
<dbReference type="PROSITE" id="PS50011">
    <property type="entry name" value="PROTEIN_KINASE_DOM"/>
    <property type="match status" value="1"/>
</dbReference>
<dbReference type="OrthoDB" id="4062651at2759"/>
<feature type="region of interest" description="Disordered" evidence="1">
    <location>
        <begin position="1"/>
        <end position="28"/>
    </location>
</feature>
<keyword evidence="4" id="KW-1185">Reference proteome</keyword>
<dbReference type="SUPFAM" id="SSF56112">
    <property type="entry name" value="Protein kinase-like (PK-like)"/>
    <property type="match status" value="1"/>
</dbReference>
<dbReference type="Gene3D" id="1.10.510.10">
    <property type="entry name" value="Transferase(Phosphotransferase) domain 1"/>
    <property type="match status" value="1"/>
</dbReference>
<comment type="caution">
    <text evidence="3">The sequence shown here is derived from an EMBL/GenBank/DDBJ whole genome shotgun (WGS) entry which is preliminary data.</text>
</comment>
<dbReference type="InterPro" id="IPR000719">
    <property type="entry name" value="Prot_kinase_dom"/>
</dbReference>
<dbReference type="EMBL" id="JAADJG010000618">
    <property type="protein sequence ID" value="KAF4441595.1"/>
    <property type="molecule type" value="Genomic_DNA"/>
</dbReference>
<dbReference type="SMART" id="SM00220">
    <property type="entry name" value="S_TKc"/>
    <property type="match status" value="1"/>
</dbReference>
<dbReference type="InterPro" id="IPR010730">
    <property type="entry name" value="HET"/>
</dbReference>
<protein>
    <recommendedName>
        <fullName evidence="2">Protein kinase domain-containing protein</fullName>
    </recommendedName>
</protein>
<dbReference type="Proteomes" id="UP000605986">
    <property type="component" value="Unassembled WGS sequence"/>
</dbReference>
<dbReference type="Pfam" id="PF06985">
    <property type="entry name" value="HET"/>
    <property type="match status" value="1"/>
</dbReference>
<dbReference type="PANTHER" id="PTHR33112">
    <property type="entry name" value="DOMAIN PROTEIN, PUTATIVE-RELATED"/>
    <property type="match status" value="1"/>
</dbReference>
<evidence type="ECO:0000313" key="3">
    <source>
        <dbReference type="EMBL" id="KAF4441595.1"/>
    </source>
</evidence>
<dbReference type="PANTHER" id="PTHR33112:SF10">
    <property type="entry name" value="TOL"/>
    <property type="match status" value="1"/>
</dbReference>
<dbReference type="GO" id="GO:0005524">
    <property type="term" value="F:ATP binding"/>
    <property type="evidence" value="ECO:0007669"/>
    <property type="project" value="InterPro"/>
</dbReference>
<evidence type="ECO:0000256" key="1">
    <source>
        <dbReference type="SAM" id="MobiDB-lite"/>
    </source>
</evidence>
<sequence length="1312" mass="148834">MNKHQPFSTDMALRVPEQADNSESGYEDAEPAAQSLADIIYGILEDSIYPGRPKAEYLPEGDIDELITEDLVREQLRICVGKQPDASLVKFIVTDANKIFALTCSVLEGEKIYKAMQAFKAHGFNNKCLPVELGTKKPRYINVRSHPGAFKDKSIWNASRSSEFFDKQWRFLSPVFDDTRFIRDLDQRLILPMTQVNDQIKEGTFGDIYQVKINRKHLDESLLKRNDGKTTIAVKEIRINQLSQQDASKAFKIESEALSKCRHVIHPNMLPCLAAFKMGPTYYFLFPWADGGSLRDFWKNNPKPNLSPAFIVEILKELHGLAGALEMLHNYAGKRDSFPQDASDETIYNGSGGIRHGDLKPENILMFMQSGQKTIGTLKIADMGLAKHHEVNTRLRENVTSTKYGTRRYEPPETSAPKLTSPATSRLYDTWSMGCIILEFVMWLLYGQKGLDTFNESIREDIDHDSEPPYYIVTAISGPEREAVVHPRVVQCLKDLSQEVETHARQSAVGDLVSVVRDKLLIVNLPSGEEVVEDKSEPNKGPMIVTHSSLGKQSAGLPRRVTARVLRESLGDILDKAERNAGYLFTGNISRSLKSTIAPPRVEGPALHPDRALNIPNRSKPMDVNRLTQMRGNNWQTNRSLVYLVCKLDIKVWDFTVDNHFAARFFAALASKQISQTPPVTQECGLLCQRCESMEFWAPQLSFSDSIAELNTKRQHCRWCEMRWEACKYLEKTVERVRFNRFGSVIKLNENDPPVFSIFKSEDFAAPTPIQIGRPSLPQCPKDAGHFQLLKQWLENCDDYHPACRREIMPQEPLSVESLGDMEIKLSHGLHTRKLAQLPTRLVDVGTLLESKIHLYETQIQDKPEDFKYLALSHPWGEATASNPHFCTTISNLAHHLTEMKFDQLPNTFKDAVTTTRALGIRYLWIDSLCIIQGPGGDFNTESGKMEQVFSCAYCVIAASRALGQCDGFLMDRVKSSKNEHVTIKKGNNPPFFISRFLDDFNNDVLEGSLNQRGWVLQERALARRTIYFTEKQTYWECGDGVRCETLTKMNNQLAAFLGDPNFPKVAIHSSVSQQETSRGQRILYYQDLYKTYSRLSFTHWEDRAVAMNGLEQRLASGFKCRGKLGILDEYLQAEHRSLLHRSLLWIRAVNRDSLQKITFPSHRQKVPTWSWMAFRGEIDYLKVPFNGVEWDSELRAPWQATETRSTGRSQTLEMRATAYQLSLDKTTQDDAELIFNSRGQSQPSISHALCVIVGRAKGFVTSESRPHYVLLVRPTGSTGLKRIEACERVGAGSIPGRFIDFEKPSFDVVIV</sequence>
<dbReference type="InterPro" id="IPR008271">
    <property type="entry name" value="Ser/Thr_kinase_AS"/>
</dbReference>
<name>A0A8H4JZ08_9HYPO</name>
<organism evidence="3 4">
    <name type="scientific">Fusarium austroafricanum</name>
    <dbReference type="NCBI Taxonomy" id="2364996"/>
    <lineage>
        <taxon>Eukaryota</taxon>
        <taxon>Fungi</taxon>
        <taxon>Dikarya</taxon>
        <taxon>Ascomycota</taxon>
        <taxon>Pezizomycotina</taxon>
        <taxon>Sordariomycetes</taxon>
        <taxon>Hypocreomycetidae</taxon>
        <taxon>Hypocreales</taxon>
        <taxon>Nectriaceae</taxon>
        <taxon>Fusarium</taxon>
        <taxon>Fusarium concolor species complex</taxon>
    </lineage>
</organism>